<dbReference type="Proteomes" id="UP000014400">
    <property type="component" value="Unassembled WGS sequence"/>
</dbReference>
<keyword evidence="4" id="KW-1185">Reference proteome</keyword>
<dbReference type="PATRIC" id="fig|1203554.3.peg.2026"/>
<feature type="domain" description="Purple acid phosphatase N-terminal" evidence="2">
    <location>
        <begin position="56"/>
        <end position="200"/>
    </location>
</feature>
<accession>S3B9K3</accession>
<dbReference type="GO" id="GO:0046872">
    <property type="term" value="F:metal ion binding"/>
    <property type="evidence" value="ECO:0007669"/>
    <property type="project" value="InterPro"/>
</dbReference>
<evidence type="ECO:0000259" key="2">
    <source>
        <dbReference type="Pfam" id="PF16656"/>
    </source>
</evidence>
<evidence type="ECO:0000259" key="1">
    <source>
        <dbReference type="Pfam" id="PF00149"/>
    </source>
</evidence>
<dbReference type="Pfam" id="PF00149">
    <property type="entry name" value="Metallophos"/>
    <property type="match status" value="1"/>
</dbReference>
<evidence type="ECO:0000313" key="3">
    <source>
        <dbReference type="EMBL" id="EPD97998.1"/>
    </source>
</evidence>
<dbReference type="EMBL" id="ATCF01000028">
    <property type="protein sequence ID" value="EPD97998.1"/>
    <property type="molecule type" value="Genomic_DNA"/>
</dbReference>
<dbReference type="PANTHER" id="PTHR45867">
    <property type="entry name" value="PURPLE ACID PHOSPHATASE"/>
    <property type="match status" value="1"/>
</dbReference>
<dbReference type="Pfam" id="PF16656">
    <property type="entry name" value="Pur_ac_phosph_N"/>
    <property type="match status" value="1"/>
</dbReference>
<reference evidence="3 4" key="1">
    <citation type="submission" date="2013-04" db="EMBL/GenBank/DDBJ databases">
        <title>The Genome Sequence of Sutterella wadsworthensis HGA0223.</title>
        <authorList>
            <consortium name="The Broad Institute Genomics Platform"/>
            <person name="Earl A."/>
            <person name="Ward D."/>
            <person name="Feldgarden M."/>
            <person name="Gevers D."/>
            <person name="Schmidt T.M."/>
            <person name="Dover J."/>
            <person name="Dai D."/>
            <person name="Walker B."/>
            <person name="Young S."/>
            <person name="Zeng Q."/>
            <person name="Gargeya S."/>
            <person name="Fitzgerald M."/>
            <person name="Haas B."/>
            <person name="Abouelleil A."/>
            <person name="Allen A.W."/>
            <person name="Alvarado L."/>
            <person name="Arachchi H.M."/>
            <person name="Berlin A.M."/>
            <person name="Chapman S.B."/>
            <person name="Gainer-Dewar J."/>
            <person name="Goldberg J."/>
            <person name="Griggs A."/>
            <person name="Gujja S."/>
            <person name="Hansen M."/>
            <person name="Howarth C."/>
            <person name="Imamovic A."/>
            <person name="Ireland A."/>
            <person name="Larimer J."/>
            <person name="McCowan C."/>
            <person name="Murphy C."/>
            <person name="Pearson M."/>
            <person name="Poon T.W."/>
            <person name="Priest M."/>
            <person name="Roberts A."/>
            <person name="Saif S."/>
            <person name="Shea T."/>
            <person name="Sisk P."/>
            <person name="Sykes S."/>
            <person name="Wortman J."/>
            <person name="Nusbaum C."/>
            <person name="Birren B."/>
        </authorList>
    </citation>
    <scope>NUCLEOTIDE SEQUENCE [LARGE SCALE GENOMIC DNA]</scope>
    <source>
        <strain evidence="3 4">HGA0223</strain>
    </source>
</reference>
<dbReference type="RefSeq" id="WP_016475036.1">
    <property type="nucleotide sequence ID" value="NZ_KE150480.1"/>
</dbReference>
<organism evidence="3 4">
    <name type="scientific">Sutterella wadsworthensis HGA0223</name>
    <dbReference type="NCBI Taxonomy" id="1203554"/>
    <lineage>
        <taxon>Bacteria</taxon>
        <taxon>Pseudomonadati</taxon>
        <taxon>Pseudomonadota</taxon>
        <taxon>Betaproteobacteria</taxon>
        <taxon>Burkholderiales</taxon>
        <taxon>Sutterellaceae</taxon>
        <taxon>Sutterella</taxon>
    </lineage>
</organism>
<dbReference type="STRING" id="1203554.HMPREF1476_01943"/>
<feature type="domain" description="Calcineurin-like phosphoesterase" evidence="1">
    <location>
        <begin position="212"/>
        <end position="431"/>
    </location>
</feature>
<protein>
    <recommendedName>
        <fullName evidence="5">Calcineurin-like phosphoesterase domain-containing protein</fullName>
    </recommendedName>
</protein>
<dbReference type="eggNOG" id="COG1409">
    <property type="taxonomic scope" value="Bacteria"/>
</dbReference>
<proteinExistence type="predicted"/>
<sequence length="586" mass="65438">MQRFKSLQPRMGTAAGLSVLVLGLCLGQSYAAAKEPLPQLLEQKPAVSALAMDALPNRIVVTIKGDPRTSRGFSWFMNAAPDDLNVELSPSSDFAQITRIPVQTVQVQSRFLERTADGHFLFRAEKADSTILGYFTDEGRSVKWRPKDGARKSDHVEIGVLTRPETICRAEVSSLSPGTLWYWRIAAKGKVLSPVGSFKTAADPDKTDKVSFIQVSDTQNAYYNEHKRNEAAYGADTLLQALRHFPNTDFVLHTGDFVETGSIEDEWFDLFKRSAPILTQTTVAPVAGNHEVYSLQDGVRSFGAFERHFNVNDALSGGAALTRGLKEDPDGGATYSFDWGRVHFAVLNTNDNQHAQHSALSPAQLEWLKKDVRTSRERGAQWVILALHKGIYSKGYHSLEDADIRRVRQALTALIDDLRIDVVLQGHDHVYSRTKALKVRDNDDPSFWPARVTQPDFTYDADFFKVLHAPKGAVFVTADTAGTKANDAVADGTLKHLGKVRPALKSMTENELESYSYLFETGMQPHRSSRFHKKHTNWRDASEQSFIHYCVKGRVLVGEVYVVSGSLEKAEPRRVQMIDRFTVEKP</sequence>
<gene>
    <name evidence="3" type="ORF">HMPREF1476_01943</name>
</gene>
<dbReference type="InterPro" id="IPR029052">
    <property type="entry name" value="Metallo-depent_PP-like"/>
</dbReference>
<dbReference type="SUPFAM" id="SSF56300">
    <property type="entry name" value="Metallo-dependent phosphatases"/>
    <property type="match status" value="1"/>
</dbReference>
<comment type="caution">
    <text evidence="3">The sequence shown here is derived from an EMBL/GenBank/DDBJ whole genome shotgun (WGS) entry which is preliminary data.</text>
</comment>
<evidence type="ECO:0008006" key="5">
    <source>
        <dbReference type="Google" id="ProtNLM"/>
    </source>
</evidence>
<dbReference type="Gene3D" id="3.60.21.10">
    <property type="match status" value="1"/>
</dbReference>
<dbReference type="PANTHER" id="PTHR45867:SF3">
    <property type="entry name" value="ACID PHOSPHATASE TYPE 7"/>
    <property type="match status" value="1"/>
</dbReference>
<dbReference type="GO" id="GO:0003993">
    <property type="term" value="F:acid phosphatase activity"/>
    <property type="evidence" value="ECO:0007669"/>
    <property type="project" value="InterPro"/>
</dbReference>
<dbReference type="HOGENOM" id="CLU_465333_0_0_4"/>
<evidence type="ECO:0000313" key="4">
    <source>
        <dbReference type="Proteomes" id="UP000014400"/>
    </source>
</evidence>
<dbReference type="InterPro" id="IPR004843">
    <property type="entry name" value="Calcineurin-like_PHP"/>
</dbReference>
<name>S3B9K3_9BURK</name>
<dbReference type="AlphaFoldDB" id="S3B9K3"/>
<dbReference type="InterPro" id="IPR015914">
    <property type="entry name" value="PAPs_N"/>
</dbReference>